<keyword evidence="5" id="KW-1185">Reference proteome</keyword>
<evidence type="ECO:0000256" key="3">
    <source>
        <dbReference type="SAM" id="SignalP"/>
    </source>
</evidence>
<evidence type="ECO:0000313" key="5">
    <source>
        <dbReference type="Proteomes" id="UP001500843"/>
    </source>
</evidence>
<protein>
    <submittedName>
        <fullName evidence="4">ABC transporter substrate-binding protein</fullName>
    </submittedName>
</protein>
<dbReference type="PANTHER" id="PTHR43649">
    <property type="entry name" value="ARABINOSE-BINDING PROTEIN-RELATED"/>
    <property type="match status" value="1"/>
</dbReference>
<comment type="caution">
    <text evidence="4">The sequence shown here is derived from an EMBL/GenBank/DDBJ whole genome shotgun (WGS) entry which is preliminary data.</text>
</comment>
<evidence type="ECO:0000313" key="4">
    <source>
        <dbReference type="EMBL" id="GAA4719814.1"/>
    </source>
</evidence>
<feature type="signal peptide" evidence="3">
    <location>
        <begin position="1"/>
        <end position="29"/>
    </location>
</feature>
<evidence type="ECO:0000256" key="2">
    <source>
        <dbReference type="ARBA" id="ARBA00022448"/>
    </source>
</evidence>
<keyword evidence="3" id="KW-0732">Signal</keyword>
<dbReference type="PROSITE" id="PS51257">
    <property type="entry name" value="PROKAR_LIPOPROTEIN"/>
    <property type="match status" value="1"/>
</dbReference>
<dbReference type="EMBL" id="BAABHM010000032">
    <property type="protein sequence ID" value="GAA4719814.1"/>
    <property type="molecule type" value="Genomic_DNA"/>
</dbReference>
<dbReference type="RefSeq" id="WP_253872388.1">
    <property type="nucleotide sequence ID" value="NZ_BAABHM010000032.1"/>
</dbReference>
<dbReference type="SUPFAM" id="SSF53850">
    <property type="entry name" value="Periplasmic binding protein-like II"/>
    <property type="match status" value="1"/>
</dbReference>
<sequence length="466" mass="50234">MSIRMASKRRTVALAAAGASLALILSACADTDDGGGSGDGGGSDAAAPALDCSVYEEFGDLEGKTVSVYTTIVEPEAETQVASYEPFEECTGVTVEYEASREMEAQLPVRVQAGNPPDIAILPQPGLLNTLVSQYDAVLPAPEQVEANVDEFWSEEWKEYGTVDGTFYAAPLGSNVKSYVWYSPSMFEEAGYEVPETWDDMMALTEEIASTNEGATRPWCAGVESGDATGWPGTDWIEDVVLRTAGPEVYDQWYQHEIPFNDPQIVEAWDTAGEILKNPDHVNGGLGGVDSIATAPWTDAGYPILDRSCWMHRAANFYATQWPEGTEVAPDGDVYAFYLPSMSTDERPTLVAGEFIGAFTDRPEVQAFQTYLSSPDWANAKAAATPAGGWVSANNALDPELLATDFDRLSAEILADPATVARFDASDLMPSEVGTGSFWAGITEWFASDASSQEVTDTIEESWPKN</sequence>
<dbReference type="InterPro" id="IPR006059">
    <property type="entry name" value="SBP"/>
</dbReference>
<dbReference type="Pfam" id="PF13416">
    <property type="entry name" value="SBP_bac_8"/>
    <property type="match status" value="1"/>
</dbReference>
<dbReference type="InterPro" id="IPR050490">
    <property type="entry name" value="Bact_solute-bd_prot1"/>
</dbReference>
<evidence type="ECO:0000256" key="1">
    <source>
        <dbReference type="ARBA" id="ARBA00008520"/>
    </source>
</evidence>
<dbReference type="Proteomes" id="UP001500843">
    <property type="component" value="Unassembled WGS sequence"/>
</dbReference>
<organism evidence="4 5">
    <name type="scientific">Promicromonospora umidemergens</name>
    <dbReference type="NCBI Taxonomy" id="629679"/>
    <lineage>
        <taxon>Bacteria</taxon>
        <taxon>Bacillati</taxon>
        <taxon>Actinomycetota</taxon>
        <taxon>Actinomycetes</taxon>
        <taxon>Micrococcales</taxon>
        <taxon>Promicromonosporaceae</taxon>
        <taxon>Promicromonospora</taxon>
    </lineage>
</organism>
<keyword evidence="2" id="KW-0813">Transport</keyword>
<proteinExistence type="inferred from homology"/>
<reference evidence="5" key="1">
    <citation type="journal article" date="2019" name="Int. J. Syst. Evol. Microbiol.">
        <title>The Global Catalogue of Microorganisms (GCM) 10K type strain sequencing project: providing services to taxonomists for standard genome sequencing and annotation.</title>
        <authorList>
            <consortium name="The Broad Institute Genomics Platform"/>
            <consortium name="The Broad Institute Genome Sequencing Center for Infectious Disease"/>
            <person name="Wu L."/>
            <person name="Ma J."/>
        </authorList>
    </citation>
    <scope>NUCLEOTIDE SEQUENCE [LARGE SCALE GENOMIC DNA]</scope>
    <source>
        <strain evidence="5">JCM 17975</strain>
    </source>
</reference>
<dbReference type="Gene3D" id="3.40.190.10">
    <property type="entry name" value="Periplasmic binding protein-like II"/>
    <property type="match status" value="2"/>
</dbReference>
<name>A0ABP8Y2B5_9MICO</name>
<dbReference type="PANTHER" id="PTHR43649:SF29">
    <property type="entry name" value="OSMOPROTECTIVE COMPOUNDS-BINDING PROTEIN GGTB"/>
    <property type="match status" value="1"/>
</dbReference>
<accession>A0ABP8Y2B5</accession>
<feature type="chain" id="PRO_5045274937" evidence="3">
    <location>
        <begin position="30"/>
        <end position="466"/>
    </location>
</feature>
<comment type="similarity">
    <text evidence="1">Belongs to the bacterial solute-binding protein 1 family.</text>
</comment>
<gene>
    <name evidence="4" type="ORF">GCM10023198_49770</name>
</gene>